<reference evidence="4 5" key="1">
    <citation type="submission" date="2022-03" db="EMBL/GenBank/DDBJ databases">
        <authorList>
            <person name="Nunn A."/>
            <person name="Chopra R."/>
            <person name="Nunn A."/>
            <person name="Contreras Garrido A."/>
        </authorList>
    </citation>
    <scope>NUCLEOTIDE SEQUENCE [LARGE SCALE GENOMIC DNA]</scope>
</reference>
<evidence type="ECO:0000313" key="5">
    <source>
        <dbReference type="Proteomes" id="UP000836841"/>
    </source>
</evidence>
<dbReference type="Pfam" id="PF00107">
    <property type="entry name" value="ADH_zinc_N"/>
    <property type="match status" value="1"/>
</dbReference>
<dbReference type="FunFam" id="3.40.50.720:FF:000121">
    <property type="entry name" value="Prostaglandin reductase 2"/>
    <property type="match status" value="1"/>
</dbReference>
<evidence type="ECO:0000259" key="3">
    <source>
        <dbReference type="Pfam" id="PF00107"/>
    </source>
</evidence>
<feature type="transmembrane region" description="Helical" evidence="2">
    <location>
        <begin position="110"/>
        <end position="136"/>
    </location>
</feature>
<organism evidence="4 5">
    <name type="scientific">Thlaspi arvense</name>
    <name type="common">Field penny-cress</name>
    <dbReference type="NCBI Taxonomy" id="13288"/>
    <lineage>
        <taxon>Eukaryota</taxon>
        <taxon>Viridiplantae</taxon>
        <taxon>Streptophyta</taxon>
        <taxon>Embryophyta</taxon>
        <taxon>Tracheophyta</taxon>
        <taxon>Spermatophyta</taxon>
        <taxon>Magnoliopsida</taxon>
        <taxon>eudicotyledons</taxon>
        <taxon>Gunneridae</taxon>
        <taxon>Pentapetalae</taxon>
        <taxon>rosids</taxon>
        <taxon>malvids</taxon>
        <taxon>Brassicales</taxon>
        <taxon>Brassicaceae</taxon>
        <taxon>Thlaspideae</taxon>
        <taxon>Thlaspi</taxon>
    </lineage>
</organism>
<gene>
    <name evidence="4" type="ORF">TAV2_LOCUS13786</name>
</gene>
<keyword evidence="1" id="KW-0560">Oxidoreductase</keyword>
<dbReference type="GO" id="GO:0006979">
    <property type="term" value="P:response to oxidative stress"/>
    <property type="evidence" value="ECO:0007669"/>
    <property type="project" value="TreeGrafter"/>
</dbReference>
<protein>
    <recommendedName>
        <fullName evidence="3">Alcohol dehydrogenase-like C-terminal domain-containing protein</fullName>
    </recommendedName>
</protein>
<dbReference type="Gene3D" id="3.90.180.10">
    <property type="entry name" value="Medium-chain alcohol dehydrogenases, catalytic domain"/>
    <property type="match status" value="1"/>
</dbReference>
<dbReference type="InterPro" id="IPR011032">
    <property type="entry name" value="GroES-like_sf"/>
</dbReference>
<dbReference type="AlphaFoldDB" id="A0AAU9SCV7"/>
<dbReference type="InterPro" id="IPR036291">
    <property type="entry name" value="NAD(P)-bd_dom_sf"/>
</dbReference>
<dbReference type="GO" id="GO:0032440">
    <property type="term" value="F:2-alkenal reductase [NAD(P)H] activity"/>
    <property type="evidence" value="ECO:0007669"/>
    <property type="project" value="TreeGrafter"/>
</dbReference>
<dbReference type="SUPFAM" id="SSF50129">
    <property type="entry name" value="GroES-like"/>
    <property type="match status" value="1"/>
</dbReference>
<dbReference type="PANTHER" id="PTHR43205">
    <property type="entry name" value="PROSTAGLANDIN REDUCTASE"/>
    <property type="match status" value="1"/>
</dbReference>
<dbReference type="InterPro" id="IPR013149">
    <property type="entry name" value="ADH-like_C"/>
</dbReference>
<keyword evidence="2" id="KW-1133">Transmembrane helix</keyword>
<dbReference type="Gene3D" id="3.40.50.720">
    <property type="entry name" value="NAD(P)-binding Rossmann-like Domain"/>
    <property type="match status" value="1"/>
</dbReference>
<evidence type="ECO:0000256" key="2">
    <source>
        <dbReference type="SAM" id="Phobius"/>
    </source>
</evidence>
<keyword evidence="2" id="KW-0472">Membrane</keyword>
<sequence length="294" mass="32558">METTVRNKQVILRDYIRGFPKESDLMIVTPVNTTELKVIDSDDPVFAKGDFVWGIVDWEEYSTVNSIGRSKIDINVNVPLSYYTGILGLTGLTAYAGLFEICSPKKGETVFVSAAAGAVGQLVGQFAMLMGCYVVGSAGSKQKVDILLNKFGFDNAFNYKEEPDLDAAIKRCLPQGIDIYFENVGGKMLDSVLMNMKTYGRIAVCGMISQYHLDTNEGIQNVPVVIYKKIKMQGFAALDFFDRYPQFLEFVLPYIKERKLIYVEDIVEGLENGPAALVGILHGKNVGKQVLKIA</sequence>
<dbReference type="InterPro" id="IPR045010">
    <property type="entry name" value="MDR_fam"/>
</dbReference>
<dbReference type="SUPFAM" id="SSF51735">
    <property type="entry name" value="NAD(P)-binding Rossmann-fold domains"/>
    <property type="match status" value="1"/>
</dbReference>
<evidence type="ECO:0000313" key="4">
    <source>
        <dbReference type="EMBL" id="CAH2060054.1"/>
    </source>
</evidence>
<dbReference type="EMBL" id="OU466860">
    <property type="protein sequence ID" value="CAH2060054.1"/>
    <property type="molecule type" value="Genomic_DNA"/>
</dbReference>
<feature type="domain" description="Alcohol dehydrogenase-like C-terminal" evidence="3">
    <location>
        <begin position="118"/>
        <end position="251"/>
    </location>
</feature>
<name>A0AAU9SCV7_THLAR</name>
<feature type="transmembrane region" description="Helical" evidence="2">
    <location>
        <begin position="80"/>
        <end position="98"/>
    </location>
</feature>
<proteinExistence type="predicted"/>
<keyword evidence="2" id="KW-0812">Transmembrane</keyword>
<dbReference type="PANTHER" id="PTHR43205:SF36">
    <property type="entry name" value="ALLYL ALCOHOL DEHYDROGENASE-LIKE PROTEIN"/>
    <property type="match status" value="1"/>
</dbReference>
<dbReference type="Proteomes" id="UP000836841">
    <property type="component" value="Chromosome 4"/>
</dbReference>
<keyword evidence="5" id="KW-1185">Reference proteome</keyword>
<evidence type="ECO:0000256" key="1">
    <source>
        <dbReference type="ARBA" id="ARBA00023002"/>
    </source>
</evidence>
<accession>A0AAU9SCV7</accession>